<dbReference type="OrthoDB" id="286484at2"/>
<evidence type="ECO:0000313" key="2">
    <source>
        <dbReference type="Proteomes" id="UP000325286"/>
    </source>
</evidence>
<keyword evidence="2" id="KW-1185">Reference proteome</keyword>
<reference evidence="1 2" key="1">
    <citation type="submission" date="2019-08" db="EMBL/GenBank/DDBJ databases">
        <title>Deep-cultivation of Planctomycetes and their phenomic and genomic characterization uncovers novel biology.</title>
        <authorList>
            <person name="Wiegand S."/>
            <person name="Jogler M."/>
            <person name="Boedeker C."/>
            <person name="Pinto D."/>
            <person name="Vollmers J."/>
            <person name="Rivas-Marin E."/>
            <person name="Kohn T."/>
            <person name="Peeters S.H."/>
            <person name="Heuer A."/>
            <person name="Rast P."/>
            <person name="Oberbeckmann S."/>
            <person name="Bunk B."/>
            <person name="Jeske O."/>
            <person name="Meyerdierks A."/>
            <person name="Storesund J.E."/>
            <person name="Kallscheuer N."/>
            <person name="Luecker S."/>
            <person name="Lage O.M."/>
            <person name="Pohl T."/>
            <person name="Merkel B.J."/>
            <person name="Hornburger P."/>
            <person name="Mueller R.-W."/>
            <person name="Bruemmer F."/>
            <person name="Labrenz M."/>
            <person name="Spormann A.M."/>
            <person name="Op den Camp H."/>
            <person name="Overmann J."/>
            <person name="Amann R."/>
            <person name="Jetten M.S.M."/>
            <person name="Mascher T."/>
            <person name="Medema M.H."/>
            <person name="Devos D.P."/>
            <person name="Kaster A.-K."/>
            <person name="Ovreas L."/>
            <person name="Rohde M."/>
            <person name="Galperin M.Y."/>
            <person name="Jogler C."/>
        </authorList>
    </citation>
    <scope>NUCLEOTIDE SEQUENCE [LARGE SCALE GENOMIC DNA]</scope>
    <source>
        <strain evidence="1 2">UC8</strain>
    </source>
</reference>
<gene>
    <name evidence="1" type="ORF">UC8_54790</name>
</gene>
<sequence>MPKLKLLILDAGVVIKLHELELWSTIVDRCDVHLSGIVANRESKYHEVQDDDWGRDIDLSNDIASQSITVFDVAQADVESFKAQFDPSYFADLDDGEAESLAFLVNQKDGFQISSGDAIVYKVLGNLNLGDQGISLEEILAACGLGRKIDGYQYSKAFRIQLTQVGGTDMVQGRGRKR</sequence>
<dbReference type="EMBL" id="CP042914">
    <property type="protein sequence ID" value="QEG43430.1"/>
    <property type="molecule type" value="Genomic_DNA"/>
</dbReference>
<protein>
    <submittedName>
        <fullName evidence="1">Uncharacterized protein</fullName>
    </submittedName>
</protein>
<proteinExistence type="predicted"/>
<evidence type="ECO:0000313" key="1">
    <source>
        <dbReference type="EMBL" id="QEG43430.1"/>
    </source>
</evidence>
<organism evidence="1 2">
    <name type="scientific">Roseimaritima ulvae</name>
    <dbReference type="NCBI Taxonomy" id="980254"/>
    <lineage>
        <taxon>Bacteria</taxon>
        <taxon>Pseudomonadati</taxon>
        <taxon>Planctomycetota</taxon>
        <taxon>Planctomycetia</taxon>
        <taxon>Pirellulales</taxon>
        <taxon>Pirellulaceae</taxon>
        <taxon>Roseimaritima</taxon>
    </lineage>
</organism>
<dbReference type="KEGG" id="rul:UC8_54790"/>
<dbReference type="Proteomes" id="UP000325286">
    <property type="component" value="Chromosome"/>
</dbReference>
<name>A0A5B9QZS8_9BACT</name>
<dbReference type="AlphaFoldDB" id="A0A5B9QZS8"/>
<accession>A0A5B9QZS8</accession>